<gene>
    <name evidence="3" type="ORF">SAHL_10285</name>
</gene>
<dbReference type="SUPFAM" id="SSF52540">
    <property type="entry name" value="P-loop containing nucleoside triphosphate hydrolases"/>
    <property type="match status" value="1"/>
</dbReference>
<keyword evidence="1" id="KW-0175">Coiled coil</keyword>
<dbReference type="InterPro" id="IPR013496">
    <property type="entry name" value="CHP02680"/>
</dbReference>
<evidence type="ECO:0000256" key="1">
    <source>
        <dbReference type="SAM" id="Coils"/>
    </source>
</evidence>
<dbReference type="EMBL" id="AYKF01000088">
    <property type="protein sequence ID" value="ROO28171.1"/>
    <property type="molecule type" value="Genomic_DNA"/>
</dbReference>
<dbReference type="RefSeq" id="WP_123591327.1">
    <property type="nucleotide sequence ID" value="NZ_AYKF01000088.1"/>
</dbReference>
<feature type="compositionally biased region" description="Basic and acidic residues" evidence="2">
    <location>
        <begin position="564"/>
        <end position="574"/>
    </location>
</feature>
<sequence>MTDIQSVADAPQPTTDRWQPLRLGLVELYHYDAEEFWFEDGHLLLRGNNGTGKSKVLSLTLPFLLDASLSSARLEPDADPGKRMEWNLLMGGRFDRRTGYAWIEFGRLGNDGTPYFVTLGCGLRATAGRSGVDSWFFCTEQRVGHELALVTEQQTVLTRDRLIEAIGSHSVYATARDYRRAVDERLFQLGPERYRALIDTLIQLRQPQLSKQPNENNLSAALSQAFPPIRREVLEDVAEAMTQLDEYRDELDDYCAMAAAVGQFNATYGRYAQILARRRARDLRQAQTAFDNASGEARQAREALAAAQAALEAGQEEVDTTENRYAETGGQIEVLKDSPEMRSARELHRAGSAAEAAERHAVDATRHHEQVQRRHEEDRAALARREQTCHGSRDALTAAVDASDACADKTGILAAHRQSWGDTRDADALGQLPASQQAEIASAQNLLASQREGRIAQIRRDLAAVDSAGQQHAQAQHERDARLADSEAAEGAVNDARRAQQDAGTNHIADWQQFGERVTTTLGTGAARDWPDADDALADWVNSLDGESPLERHTQAVAERERQRLAERASETKQQRAAIQAEREPLLEEQARLREGGQPAPPAPATREADRSDRPGAPLWRLVDFKPGIDDAARAGVEAALQASGVLDAWVSPAGELLAPDTRDQWLVARAAQPDNLGALLDVVIDADDPAAAEVDARHVDTILAAIAVTDEDASAAEFWLAGDGRYRLGPTRGAWAKPAAEYIGGAAREAARRRRLAAIETELAALAARAEQIAAELVAIDRERATLNTLIVERPSAEALRSAHAGLSAAERSAAGARERLAEAEDRLQRARSAFDRAREALQLDADDAHLPAEREALEAVAAHLAEYKLAVRDAGSALREHARALTELREQTEREQASHADLEHAAARAREARQAAEQAAARHRELKETVGASAEDVLARLNALERERQTLDETLKAARTRLTQAHKQLGGAEKAVTDTQSQLEARQGERADAVTAFQAFAETGLLRAAVPDLEQPDTAHDWTIDPALAAARTAETALADVADSDADWQRVQNRIGSEFTELQRALSARGYHSSGEPTDHGFVVRVTFNQRVEAPDRLQAMLDHEIAERRNLLTAKESEIIENHLQAEVAAQLQGLMRDADARVRAINAELAQRPTSTGVKFKLVWQPVADDDGAFTNLADVRDRLLNKISDAWSAEDRAAVGAFLQQRIAAERERDDGAARIDQLARALDYRAWHRFRVRRWQDGQWKPLSGPASSGERALGLTVPLFAAAASHYESASEYAPRLVLLDEAFAGIDDGARAHCMDLIREFDLDFVMTSEREWGCYAALPGVAISHLVRRADVDAVFVSRWRWNGRTRERAESPTNIAYAGA</sequence>
<feature type="compositionally biased region" description="Basic and acidic residues" evidence="2">
    <location>
        <begin position="581"/>
        <end position="595"/>
    </location>
</feature>
<reference evidence="3 4" key="1">
    <citation type="submission" date="2013-10" db="EMBL/GenBank/DDBJ databases">
        <title>Salinisphaera halophila YIM 95161 Genome Sequencing.</title>
        <authorList>
            <person name="Lai Q."/>
            <person name="Li C."/>
            <person name="Shao Z."/>
        </authorList>
    </citation>
    <scope>NUCLEOTIDE SEQUENCE [LARGE SCALE GENOMIC DNA]</scope>
    <source>
        <strain evidence="3 4">YIM 95161</strain>
    </source>
</reference>
<evidence type="ECO:0008006" key="5">
    <source>
        <dbReference type="Google" id="ProtNLM"/>
    </source>
</evidence>
<feature type="coiled-coil region" evidence="1">
    <location>
        <begin position="230"/>
        <end position="257"/>
    </location>
</feature>
<evidence type="ECO:0000313" key="4">
    <source>
        <dbReference type="Proteomes" id="UP000285123"/>
    </source>
</evidence>
<organism evidence="3 4">
    <name type="scientific">Salinisphaera orenii YIM 95161</name>
    <dbReference type="NCBI Taxonomy" id="1051139"/>
    <lineage>
        <taxon>Bacteria</taxon>
        <taxon>Pseudomonadati</taxon>
        <taxon>Pseudomonadota</taxon>
        <taxon>Gammaproteobacteria</taxon>
        <taxon>Salinisphaerales</taxon>
        <taxon>Salinisphaeraceae</taxon>
        <taxon>Salinisphaera</taxon>
    </lineage>
</organism>
<name>A0A423PRL9_9GAMM</name>
<feature type="coiled-coil region" evidence="1">
    <location>
        <begin position="757"/>
        <end position="784"/>
    </location>
</feature>
<feature type="region of interest" description="Disordered" evidence="2">
    <location>
        <begin position="895"/>
        <end position="928"/>
    </location>
</feature>
<dbReference type="OrthoDB" id="8527901at2"/>
<dbReference type="NCBIfam" id="TIGR02680">
    <property type="entry name" value="TIGR02680 family protein"/>
    <property type="match status" value="1"/>
</dbReference>
<proteinExistence type="predicted"/>
<feature type="region of interest" description="Disordered" evidence="2">
    <location>
        <begin position="564"/>
        <end position="618"/>
    </location>
</feature>
<dbReference type="Pfam" id="PF13558">
    <property type="entry name" value="SbcC_Walker_B"/>
    <property type="match status" value="1"/>
</dbReference>
<feature type="coiled-coil region" evidence="1">
    <location>
        <begin position="808"/>
        <end position="842"/>
    </location>
</feature>
<comment type="caution">
    <text evidence="3">The sequence shown here is derived from an EMBL/GenBank/DDBJ whole genome shotgun (WGS) entry which is preliminary data.</text>
</comment>
<dbReference type="InterPro" id="IPR027417">
    <property type="entry name" value="P-loop_NTPase"/>
</dbReference>
<evidence type="ECO:0000256" key="2">
    <source>
        <dbReference type="SAM" id="MobiDB-lite"/>
    </source>
</evidence>
<dbReference type="Proteomes" id="UP000285123">
    <property type="component" value="Unassembled WGS sequence"/>
</dbReference>
<evidence type="ECO:0000313" key="3">
    <source>
        <dbReference type="EMBL" id="ROO28171.1"/>
    </source>
</evidence>
<feature type="coiled-coil region" evidence="1">
    <location>
        <begin position="283"/>
        <end position="324"/>
    </location>
</feature>
<protein>
    <recommendedName>
        <fullName evidence="5">TIGR02680 family protein</fullName>
    </recommendedName>
</protein>
<accession>A0A423PRL9</accession>